<dbReference type="AlphaFoldDB" id="A0A3B0YEU7"/>
<proteinExistence type="predicted"/>
<protein>
    <submittedName>
        <fullName evidence="1">Uncharacterized protein</fullName>
    </submittedName>
</protein>
<sequence length="168" mass="19170">MLEKTENKSLVGSELLSVIAEVFPLQLLSQEIINNTSASWEGYDYSKEFEAGVFGKSWDMLDKVFIETHASAIIYLEHQAFFAIFPAYLSYLVRNDAYNEVPFMVASKLTKTNDELELRVFDAMVNSLSNAQKIVIRHVLIFLSKNHVEEVMQLALTSYWKDMAEGSI</sequence>
<reference evidence="1" key="1">
    <citation type="submission" date="2018-06" db="EMBL/GenBank/DDBJ databases">
        <authorList>
            <person name="Zhirakovskaya E."/>
        </authorList>
    </citation>
    <scope>NUCLEOTIDE SEQUENCE</scope>
</reference>
<dbReference type="Pfam" id="PF20461">
    <property type="entry name" value="DUF6714"/>
    <property type="match status" value="1"/>
</dbReference>
<gene>
    <name evidence="1" type="ORF">MNBD_GAMMA12-2891</name>
</gene>
<organism evidence="1">
    <name type="scientific">hydrothermal vent metagenome</name>
    <dbReference type="NCBI Taxonomy" id="652676"/>
    <lineage>
        <taxon>unclassified sequences</taxon>
        <taxon>metagenomes</taxon>
        <taxon>ecological metagenomes</taxon>
    </lineage>
</organism>
<dbReference type="InterPro" id="IPR046560">
    <property type="entry name" value="DUF6714"/>
</dbReference>
<evidence type="ECO:0000313" key="1">
    <source>
        <dbReference type="EMBL" id="VAW74167.1"/>
    </source>
</evidence>
<name>A0A3B0YEU7_9ZZZZ</name>
<accession>A0A3B0YEU7</accession>
<dbReference type="EMBL" id="UOFL01000053">
    <property type="protein sequence ID" value="VAW74167.1"/>
    <property type="molecule type" value="Genomic_DNA"/>
</dbReference>